<dbReference type="OrthoDB" id="5893746at2"/>
<dbReference type="Pfam" id="PF01381">
    <property type="entry name" value="HTH_3"/>
    <property type="match status" value="1"/>
</dbReference>
<sequence>MLLNFRDKIRLHIDGSGKSDSEIARKIGVSRVSVGRWKKDGRITRENLVKLCKILGVSERDFYSDDVSLEVPLKKLNII</sequence>
<feature type="domain" description="HTH cro/C1-type" evidence="1">
    <location>
        <begin position="21"/>
        <end position="62"/>
    </location>
</feature>
<proteinExistence type="predicted"/>
<dbReference type="SMART" id="SM00530">
    <property type="entry name" value="HTH_XRE"/>
    <property type="match status" value="1"/>
</dbReference>
<dbReference type="Gene3D" id="1.10.260.40">
    <property type="entry name" value="lambda repressor-like DNA-binding domains"/>
    <property type="match status" value="1"/>
</dbReference>
<dbReference type="EMBL" id="RSFA01000069">
    <property type="protein sequence ID" value="RSD30407.1"/>
    <property type="molecule type" value="Genomic_DNA"/>
</dbReference>
<dbReference type="Proteomes" id="UP000269041">
    <property type="component" value="Unassembled WGS sequence"/>
</dbReference>
<evidence type="ECO:0000313" key="3">
    <source>
        <dbReference type="Proteomes" id="UP000269041"/>
    </source>
</evidence>
<evidence type="ECO:0000259" key="1">
    <source>
        <dbReference type="PROSITE" id="PS50943"/>
    </source>
</evidence>
<dbReference type="InterPro" id="IPR001387">
    <property type="entry name" value="Cro/C1-type_HTH"/>
</dbReference>
<reference evidence="2 3" key="1">
    <citation type="submission" date="2018-12" db="EMBL/GenBank/DDBJ databases">
        <title>Genomic taxonomy of the Vibrionaceae family.</title>
        <authorList>
            <person name="Gomez-Gil B."/>
            <person name="Enciso-Ibarra K."/>
        </authorList>
    </citation>
    <scope>NUCLEOTIDE SEQUENCE [LARGE SCALE GENOMIC DNA]</scope>
    <source>
        <strain evidence="2 3">CAIM 594</strain>
    </source>
</reference>
<organism evidence="2 3">
    <name type="scientific">Vibrio pectenicida</name>
    <dbReference type="NCBI Taxonomy" id="62763"/>
    <lineage>
        <taxon>Bacteria</taxon>
        <taxon>Pseudomonadati</taxon>
        <taxon>Pseudomonadota</taxon>
        <taxon>Gammaproteobacteria</taxon>
        <taxon>Vibrionales</taxon>
        <taxon>Vibrionaceae</taxon>
        <taxon>Vibrio</taxon>
    </lineage>
</organism>
<dbReference type="AlphaFoldDB" id="A0A3R9EFC6"/>
<evidence type="ECO:0000313" key="2">
    <source>
        <dbReference type="EMBL" id="RSD30407.1"/>
    </source>
</evidence>
<dbReference type="SUPFAM" id="SSF47413">
    <property type="entry name" value="lambda repressor-like DNA-binding domains"/>
    <property type="match status" value="1"/>
</dbReference>
<keyword evidence="3" id="KW-1185">Reference proteome</keyword>
<dbReference type="GO" id="GO:0003677">
    <property type="term" value="F:DNA binding"/>
    <property type="evidence" value="ECO:0007669"/>
    <property type="project" value="InterPro"/>
</dbReference>
<feature type="non-terminal residue" evidence="2">
    <location>
        <position position="79"/>
    </location>
</feature>
<protein>
    <submittedName>
        <fullName evidence="2">XRE family transcriptional regulator</fullName>
    </submittedName>
</protein>
<name>A0A3R9EFC6_9VIBR</name>
<dbReference type="RefSeq" id="WP_148100999.1">
    <property type="nucleotide sequence ID" value="NZ_RSFA01000069.1"/>
</dbReference>
<accession>A0A3R9EFC6</accession>
<comment type="caution">
    <text evidence="2">The sequence shown here is derived from an EMBL/GenBank/DDBJ whole genome shotgun (WGS) entry which is preliminary data.</text>
</comment>
<dbReference type="PROSITE" id="PS50943">
    <property type="entry name" value="HTH_CROC1"/>
    <property type="match status" value="1"/>
</dbReference>
<dbReference type="InterPro" id="IPR010982">
    <property type="entry name" value="Lambda_DNA-bd_dom_sf"/>
</dbReference>
<gene>
    <name evidence="2" type="ORF">EJA03_14200</name>
</gene>
<dbReference type="CDD" id="cd00093">
    <property type="entry name" value="HTH_XRE"/>
    <property type="match status" value="1"/>
</dbReference>